<keyword evidence="6 10" id="KW-0472">Membrane</keyword>
<evidence type="ECO:0000256" key="2">
    <source>
        <dbReference type="ARBA" id="ARBA00022475"/>
    </source>
</evidence>
<dbReference type="InterPro" id="IPR000276">
    <property type="entry name" value="GPCR_Rhodpsn"/>
</dbReference>
<evidence type="ECO:0000256" key="5">
    <source>
        <dbReference type="ARBA" id="ARBA00023040"/>
    </source>
</evidence>
<reference evidence="12" key="1">
    <citation type="submission" date="2021-02" db="EMBL/GenBank/DDBJ databases">
        <authorList>
            <person name="Nowell W R."/>
        </authorList>
    </citation>
    <scope>NUCLEOTIDE SEQUENCE</scope>
</reference>
<protein>
    <recommendedName>
        <fullName evidence="11">G-protein coupled receptors family 1 profile domain-containing protein</fullName>
    </recommendedName>
</protein>
<feature type="compositionally biased region" description="Basic residues" evidence="9">
    <location>
        <begin position="22"/>
        <end position="33"/>
    </location>
</feature>
<evidence type="ECO:0000313" key="13">
    <source>
        <dbReference type="EMBL" id="CAF3736999.1"/>
    </source>
</evidence>
<dbReference type="Proteomes" id="UP000681722">
    <property type="component" value="Unassembled WGS sequence"/>
</dbReference>
<comment type="subcellular location">
    <subcellularLocation>
        <location evidence="1">Cell membrane</location>
        <topology evidence="1">Multi-pass membrane protein</topology>
    </subcellularLocation>
</comment>
<feature type="region of interest" description="Disordered" evidence="9">
    <location>
        <begin position="1"/>
        <end position="76"/>
    </location>
</feature>
<comment type="caution">
    <text evidence="12">The sequence shown here is derived from an EMBL/GenBank/DDBJ whole genome shotgun (WGS) entry which is preliminary data.</text>
</comment>
<evidence type="ECO:0000259" key="11">
    <source>
        <dbReference type="PROSITE" id="PS50262"/>
    </source>
</evidence>
<feature type="region of interest" description="Disordered" evidence="9">
    <location>
        <begin position="175"/>
        <end position="196"/>
    </location>
</feature>
<keyword evidence="14" id="KW-1185">Reference proteome</keyword>
<dbReference type="Proteomes" id="UP000663829">
    <property type="component" value="Unassembled WGS sequence"/>
</dbReference>
<keyword evidence="7" id="KW-0675">Receptor</keyword>
<name>A0A814E0I4_9BILA</name>
<evidence type="ECO:0000256" key="9">
    <source>
        <dbReference type="SAM" id="MobiDB-lite"/>
    </source>
</evidence>
<dbReference type="PRINTS" id="PR00237">
    <property type="entry name" value="GPCRRHODOPSN"/>
</dbReference>
<dbReference type="SUPFAM" id="SSF81321">
    <property type="entry name" value="Family A G protein-coupled receptor-like"/>
    <property type="match status" value="1"/>
</dbReference>
<evidence type="ECO:0000256" key="4">
    <source>
        <dbReference type="ARBA" id="ARBA00022989"/>
    </source>
</evidence>
<dbReference type="EMBL" id="CAJOBC010002516">
    <property type="protein sequence ID" value="CAF3736999.1"/>
    <property type="molecule type" value="Genomic_DNA"/>
</dbReference>
<dbReference type="Gene3D" id="1.20.1070.10">
    <property type="entry name" value="Rhodopsin 7-helix transmembrane proteins"/>
    <property type="match status" value="1"/>
</dbReference>
<evidence type="ECO:0000256" key="7">
    <source>
        <dbReference type="ARBA" id="ARBA00023170"/>
    </source>
</evidence>
<evidence type="ECO:0000256" key="3">
    <source>
        <dbReference type="ARBA" id="ARBA00022692"/>
    </source>
</evidence>
<dbReference type="InterPro" id="IPR017452">
    <property type="entry name" value="GPCR_Rhodpsn_7TM"/>
</dbReference>
<feature type="compositionally biased region" description="Polar residues" evidence="9">
    <location>
        <begin position="53"/>
        <end position="70"/>
    </location>
</feature>
<organism evidence="12 14">
    <name type="scientific">Didymodactylos carnosus</name>
    <dbReference type="NCBI Taxonomy" id="1234261"/>
    <lineage>
        <taxon>Eukaryota</taxon>
        <taxon>Metazoa</taxon>
        <taxon>Spiralia</taxon>
        <taxon>Gnathifera</taxon>
        <taxon>Rotifera</taxon>
        <taxon>Eurotatoria</taxon>
        <taxon>Bdelloidea</taxon>
        <taxon>Philodinida</taxon>
        <taxon>Philodinidae</taxon>
        <taxon>Didymodactylos</taxon>
    </lineage>
</organism>
<keyword evidence="2" id="KW-1003">Cell membrane</keyword>
<keyword evidence="8" id="KW-0807">Transducer</keyword>
<dbReference type="GO" id="GO:0005886">
    <property type="term" value="C:plasma membrane"/>
    <property type="evidence" value="ECO:0007669"/>
    <property type="project" value="UniProtKB-SubCell"/>
</dbReference>
<evidence type="ECO:0000313" key="12">
    <source>
        <dbReference type="EMBL" id="CAF0962601.1"/>
    </source>
</evidence>
<feature type="domain" description="G-protein coupled receptors family 1 profile" evidence="11">
    <location>
        <begin position="261"/>
        <end position="361"/>
    </location>
</feature>
<keyword evidence="3 10" id="KW-0812">Transmembrane</keyword>
<evidence type="ECO:0000256" key="10">
    <source>
        <dbReference type="SAM" id="Phobius"/>
    </source>
</evidence>
<dbReference type="PROSITE" id="PS50262">
    <property type="entry name" value="G_PROTEIN_RECEP_F1_2"/>
    <property type="match status" value="1"/>
</dbReference>
<feature type="compositionally biased region" description="Basic residues" evidence="9">
    <location>
        <begin position="42"/>
        <end position="51"/>
    </location>
</feature>
<dbReference type="GO" id="GO:0071880">
    <property type="term" value="P:adenylate cyclase-activating adrenergic receptor signaling pathway"/>
    <property type="evidence" value="ECO:0007669"/>
    <property type="project" value="TreeGrafter"/>
</dbReference>
<feature type="transmembrane region" description="Helical" evidence="10">
    <location>
        <begin position="345"/>
        <end position="364"/>
    </location>
</feature>
<sequence>MNEGNRSLAPGAVLSSPIPPLMKRHTVNSKHPRSSLNSIKFPPKKIHHILRNPKTSVNNRHSVDFSASPSQHPPPDRELNPICEMDSAVCGSVSNHEIQPKSTQCRSKFRSLSFTTQKSSRASQSICRLSQSDTSLYHHNDIEKLKISKLPKLSRSISLKSKIPLENSVVVVHTKQRSSFKKQPTTPPSSKKKKHLIFEHKRSSETITSDMTYSNNCIKSSSQSQERPVVPVVATEPTLLNDQIHILRDSLRKTLSSPPSPVVFVKVNSTKVLTTSVSAPVTSTSKKIHRLPRRHQRDIRIMRDKRAARSLFILVVVFLIFLFPYVIVAVASTAGFRIPSLVFEIAFWLLWLNSAFNPFLYPFIQVKYRKAYVKLFSHNKSCNSLLCFKTTKVYILLPERD</sequence>
<dbReference type="Pfam" id="PF00001">
    <property type="entry name" value="7tm_1"/>
    <property type="match status" value="1"/>
</dbReference>
<dbReference type="EMBL" id="CAJNOQ010002516">
    <property type="protein sequence ID" value="CAF0962601.1"/>
    <property type="molecule type" value="Genomic_DNA"/>
</dbReference>
<evidence type="ECO:0000313" key="14">
    <source>
        <dbReference type="Proteomes" id="UP000663829"/>
    </source>
</evidence>
<accession>A0A814E0I4</accession>
<keyword evidence="4 10" id="KW-1133">Transmembrane helix</keyword>
<gene>
    <name evidence="12" type="ORF">GPM918_LOCUS11833</name>
    <name evidence="13" type="ORF">SRO942_LOCUS11834</name>
</gene>
<dbReference type="GO" id="GO:0004930">
    <property type="term" value="F:G protein-coupled receptor activity"/>
    <property type="evidence" value="ECO:0007669"/>
    <property type="project" value="UniProtKB-KW"/>
</dbReference>
<evidence type="ECO:0000256" key="8">
    <source>
        <dbReference type="ARBA" id="ARBA00023224"/>
    </source>
</evidence>
<dbReference type="PANTHER" id="PTHR24248:SF120">
    <property type="entry name" value="G-PROTEIN COUPLED RECEPTORS FAMILY 1 PROFILE DOMAIN-CONTAINING PROTEIN"/>
    <property type="match status" value="1"/>
</dbReference>
<dbReference type="GO" id="GO:0043410">
    <property type="term" value="P:positive regulation of MAPK cascade"/>
    <property type="evidence" value="ECO:0007669"/>
    <property type="project" value="TreeGrafter"/>
</dbReference>
<evidence type="ECO:0000256" key="6">
    <source>
        <dbReference type="ARBA" id="ARBA00023136"/>
    </source>
</evidence>
<dbReference type="PANTHER" id="PTHR24248">
    <property type="entry name" value="ADRENERGIC RECEPTOR-RELATED G-PROTEIN COUPLED RECEPTOR"/>
    <property type="match status" value="1"/>
</dbReference>
<proteinExistence type="predicted"/>
<keyword evidence="5" id="KW-0297">G-protein coupled receptor</keyword>
<feature type="transmembrane region" description="Helical" evidence="10">
    <location>
        <begin position="311"/>
        <end position="333"/>
    </location>
</feature>
<evidence type="ECO:0000256" key="1">
    <source>
        <dbReference type="ARBA" id="ARBA00004651"/>
    </source>
</evidence>
<dbReference type="AlphaFoldDB" id="A0A814E0I4"/>